<evidence type="ECO:0000313" key="11">
    <source>
        <dbReference type="Proteomes" id="UP001205603"/>
    </source>
</evidence>
<evidence type="ECO:0000256" key="6">
    <source>
        <dbReference type="ARBA" id="ARBA00023065"/>
    </source>
</evidence>
<keyword evidence="5 8" id="KW-1133">Transmembrane helix</keyword>
<feature type="transmembrane region" description="Helical" evidence="8">
    <location>
        <begin position="289"/>
        <end position="307"/>
    </location>
</feature>
<dbReference type="InterPro" id="IPR038770">
    <property type="entry name" value="Na+/solute_symporter_sf"/>
</dbReference>
<feature type="transmembrane region" description="Helical" evidence="8">
    <location>
        <begin position="141"/>
        <end position="160"/>
    </location>
</feature>
<dbReference type="PANTHER" id="PTHR43562:SF4">
    <property type="entry name" value="NA(+)_H(+) ANTIPORTER NHAS5"/>
    <property type="match status" value="1"/>
</dbReference>
<protein>
    <submittedName>
        <fullName evidence="10">Cation:proton antiporter</fullName>
    </submittedName>
</protein>
<evidence type="ECO:0000313" key="10">
    <source>
        <dbReference type="EMBL" id="MCP9612413.1"/>
    </source>
</evidence>
<keyword evidence="7 8" id="KW-0472">Membrane</keyword>
<keyword evidence="2" id="KW-0813">Transport</keyword>
<evidence type="ECO:0000256" key="3">
    <source>
        <dbReference type="ARBA" id="ARBA00022449"/>
    </source>
</evidence>
<feature type="domain" description="Cation/H+ exchanger transmembrane" evidence="9">
    <location>
        <begin position="40"/>
        <end position="401"/>
    </location>
</feature>
<evidence type="ECO:0000256" key="1">
    <source>
        <dbReference type="ARBA" id="ARBA00004141"/>
    </source>
</evidence>
<feature type="transmembrane region" description="Helical" evidence="8">
    <location>
        <begin position="172"/>
        <end position="192"/>
    </location>
</feature>
<gene>
    <name evidence="10" type="ORF">NMU02_09940</name>
</gene>
<evidence type="ECO:0000256" key="8">
    <source>
        <dbReference type="SAM" id="Phobius"/>
    </source>
</evidence>
<feature type="transmembrane region" description="Helical" evidence="8">
    <location>
        <begin position="81"/>
        <end position="100"/>
    </location>
</feature>
<evidence type="ECO:0000259" key="9">
    <source>
        <dbReference type="Pfam" id="PF00999"/>
    </source>
</evidence>
<evidence type="ECO:0000256" key="5">
    <source>
        <dbReference type="ARBA" id="ARBA00022989"/>
    </source>
</evidence>
<dbReference type="PANTHER" id="PTHR43562">
    <property type="entry name" value="NAPA-TYPE SODIUM/HYDROGEN ANTIPORTER"/>
    <property type="match status" value="1"/>
</dbReference>
<dbReference type="Proteomes" id="UP001205603">
    <property type="component" value="Unassembled WGS sequence"/>
</dbReference>
<keyword evidence="4 8" id="KW-0812">Transmembrane</keyword>
<feature type="transmembrane region" description="Helical" evidence="8">
    <location>
        <begin position="112"/>
        <end position="135"/>
    </location>
</feature>
<evidence type="ECO:0000256" key="4">
    <source>
        <dbReference type="ARBA" id="ARBA00022692"/>
    </source>
</evidence>
<evidence type="ECO:0000256" key="2">
    <source>
        <dbReference type="ARBA" id="ARBA00022448"/>
    </source>
</evidence>
<feature type="transmembrane region" description="Helical" evidence="8">
    <location>
        <begin position="238"/>
        <end position="254"/>
    </location>
</feature>
<name>A0ABT1ML45_9BACT</name>
<feature type="transmembrane region" description="Helical" evidence="8">
    <location>
        <begin position="383"/>
        <end position="401"/>
    </location>
</feature>
<feature type="transmembrane region" description="Helical" evidence="8">
    <location>
        <begin position="57"/>
        <end position="75"/>
    </location>
</feature>
<dbReference type="InterPro" id="IPR006153">
    <property type="entry name" value="Cation/H_exchanger_TM"/>
</dbReference>
<sequence>MSKKILFYDYHNTMTAMSIESILPTLPLTNPVLIFFIVLTIILFAPIILNRFRIPHIIGLIIAGIIVGPYGLGWLDRDSSFHIFGNVGLLYLMFLAGLEMDINDFKKNKTQGIVFGLYTFFVPMILGTVISYYTLHFDLRTSILLASMYASHTLVAYPIVSRYGVSRSTSVTTTISGTIITVLGALIILAAIAGMAQGNIDNFFWLRLTLSVAAYTAAIIYVYPRLTRWFLKKYSDNVTQYIFVLALVFAASFLAQLVGLEAIIGAFFAGVILNRFIPAVSPLMNRIEFVGNALFIPYFLIGVGMLINLREVFSSIDAMIVAINMSVVATVAKWIAAWFTQKTFKLSKIDRNMIFGLSNAQAAATLAAVLIGHDLGIFDSNVLNGTIVMILVTCTISSFVTEKAARKLATQQMLDDNDEKLDIGEERILIPVANPSTIENLINIALLLKNPKKKSELFAIHVTDDQKTGDGPGFKARNALSTAAKVASSADTRLNPIYRYDINIASGIIHAIRERNISEVVIGLHHKANIVDSFFGNKTELLLKGTNKMIFISKIIIPVSTITRIVIAVPEKAEYETGFVKWIDRIANMAKQIGCRAIFYAHPQTITQIKAVLKKGNYRIRNEFEILENWEDILMLTGVVLQDDLFIIVSARRTSVSHSPEFDKLPVLLSRYFAGNNLVVLYPEQFGKEREVSFFSDPLSIDVQRHYTHIFGLKSLWEKFRLRNQKMWKHLNRKESK</sequence>
<comment type="subcellular location">
    <subcellularLocation>
        <location evidence="1">Membrane</location>
        <topology evidence="1">Multi-pass membrane protein</topology>
    </subcellularLocation>
</comment>
<comment type="caution">
    <text evidence="10">The sequence shown here is derived from an EMBL/GenBank/DDBJ whole genome shotgun (WGS) entry which is preliminary data.</text>
</comment>
<evidence type="ECO:0000256" key="7">
    <source>
        <dbReference type="ARBA" id="ARBA00023136"/>
    </source>
</evidence>
<dbReference type="Gene3D" id="1.20.1530.20">
    <property type="match status" value="1"/>
</dbReference>
<feature type="transmembrane region" description="Helical" evidence="8">
    <location>
        <begin position="319"/>
        <end position="340"/>
    </location>
</feature>
<dbReference type="Pfam" id="PF00999">
    <property type="entry name" value="Na_H_Exchanger"/>
    <property type="match status" value="1"/>
</dbReference>
<keyword evidence="11" id="KW-1185">Reference proteome</keyword>
<reference evidence="10 11" key="1">
    <citation type="submission" date="2022-07" db="EMBL/GenBank/DDBJ databases">
        <title>Fecal culturing of patients with breast cancer.</title>
        <authorList>
            <person name="Teng N.M.Y."/>
            <person name="Kiu R."/>
            <person name="Evans R."/>
            <person name="Baker D.J."/>
            <person name="Zenner C."/>
            <person name="Robinson S.D."/>
            <person name="Hall L.J."/>
        </authorList>
    </citation>
    <scope>NUCLEOTIDE SEQUENCE [LARGE SCALE GENOMIC DNA]</scope>
    <source>
        <strain evidence="10 11">LH1063</strain>
    </source>
</reference>
<feature type="transmembrane region" description="Helical" evidence="8">
    <location>
        <begin position="32"/>
        <end position="50"/>
    </location>
</feature>
<feature type="transmembrane region" description="Helical" evidence="8">
    <location>
        <begin position="352"/>
        <end position="371"/>
    </location>
</feature>
<keyword evidence="6" id="KW-0406">Ion transport</keyword>
<accession>A0ABT1ML45</accession>
<feature type="transmembrane region" description="Helical" evidence="8">
    <location>
        <begin position="204"/>
        <end position="226"/>
    </location>
</feature>
<proteinExistence type="predicted"/>
<organism evidence="10 11">
    <name type="scientific">Coprobacter tertius</name>
    <dbReference type="NCBI Taxonomy" id="2944915"/>
    <lineage>
        <taxon>Bacteria</taxon>
        <taxon>Pseudomonadati</taxon>
        <taxon>Bacteroidota</taxon>
        <taxon>Bacteroidia</taxon>
        <taxon>Bacteroidales</taxon>
        <taxon>Barnesiellaceae</taxon>
        <taxon>Coprobacter</taxon>
    </lineage>
</organism>
<dbReference type="EMBL" id="JANDHW010000009">
    <property type="protein sequence ID" value="MCP9612413.1"/>
    <property type="molecule type" value="Genomic_DNA"/>
</dbReference>
<keyword evidence="3" id="KW-0050">Antiport</keyword>
<dbReference type="SUPFAM" id="SSF52402">
    <property type="entry name" value="Adenine nucleotide alpha hydrolases-like"/>
    <property type="match status" value="1"/>
</dbReference>